<keyword evidence="3" id="KW-1003">Cell membrane</keyword>
<keyword evidence="4 7" id="KW-0812">Transmembrane</keyword>
<feature type="transmembrane region" description="Helical" evidence="7">
    <location>
        <begin position="77"/>
        <end position="95"/>
    </location>
</feature>
<evidence type="ECO:0000256" key="1">
    <source>
        <dbReference type="ARBA" id="ARBA00004651"/>
    </source>
</evidence>
<dbReference type="PANTHER" id="PTHR23517">
    <property type="entry name" value="RESISTANCE PROTEIN MDTM, PUTATIVE-RELATED-RELATED"/>
    <property type="match status" value="1"/>
</dbReference>
<gene>
    <name evidence="9" type="ORF">PQ456_20245</name>
</gene>
<protein>
    <submittedName>
        <fullName evidence="9">MFS transporter</fullName>
    </submittedName>
</protein>
<comment type="subcellular location">
    <subcellularLocation>
        <location evidence="1">Cell membrane</location>
        <topology evidence="1">Multi-pass membrane protein</topology>
    </subcellularLocation>
</comment>
<dbReference type="PANTHER" id="PTHR23517:SF10">
    <property type="entry name" value="MAJOR FACILITATOR SUPERFAMILY (MFS) PROFILE DOMAIN-CONTAINING PROTEIN"/>
    <property type="match status" value="1"/>
</dbReference>
<evidence type="ECO:0000256" key="5">
    <source>
        <dbReference type="ARBA" id="ARBA00022989"/>
    </source>
</evidence>
<evidence type="ECO:0000256" key="7">
    <source>
        <dbReference type="SAM" id="Phobius"/>
    </source>
</evidence>
<feature type="transmembrane region" description="Helical" evidence="7">
    <location>
        <begin position="223"/>
        <end position="241"/>
    </location>
</feature>
<evidence type="ECO:0000256" key="2">
    <source>
        <dbReference type="ARBA" id="ARBA00022448"/>
    </source>
</evidence>
<dbReference type="Pfam" id="PF07690">
    <property type="entry name" value="MFS_1"/>
    <property type="match status" value="1"/>
</dbReference>
<keyword evidence="10" id="KW-1185">Reference proteome</keyword>
<dbReference type="EMBL" id="CP117416">
    <property type="protein sequence ID" value="WCT55451.1"/>
    <property type="molecule type" value="Genomic_DNA"/>
</dbReference>
<dbReference type="AlphaFoldDB" id="A0AAX3LZX9"/>
<dbReference type="InterPro" id="IPR011701">
    <property type="entry name" value="MFS"/>
</dbReference>
<feature type="transmembrane region" description="Helical" evidence="7">
    <location>
        <begin position="292"/>
        <end position="309"/>
    </location>
</feature>
<feature type="transmembrane region" description="Helical" evidence="7">
    <location>
        <begin position="138"/>
        <end position="158"/>
    </location>
</feature>
<feature type="transmembrane region" description="Helical" evidence="7">
    <location>
        <begin position="315"/>
        <end position="333"/>
    </location>
</feature>
<accession>A0AAX3LZX9</accession>
<evidence type="ECO:0000313" key="10">
    <source>
        <dbReference type="Proteomes" id="UP001220509"/>
    </source>
</evidence>
<evidence type="ECO:0000259" key="8">
    <source>
        <dbReference type="PROSITE" id="PS50850"/>
    </source>
</evidence>
<feature type="transmembrane region" description="Helical" evidence="7">
    <location>
        <begin position="101"/>
        <end position="126"/>
    </location>
</feature>
<evidence type="ECO:0000256" key="6">
    <source>
        <dbReference type="ARBA" id="ARBA00023136"/>
    </source>
</evidence>
<feature type="domain" description="Major facilitator superfamily (MFS) profile" evidence="8">
    <location>
        <begin position="10"/>
        <end position="404"/>
    </location>
</feature>
<name>A0AAX3LZX9_9BACL</name>
<reference evidence="9 10" key="1">
    <citation type="submission" date="2023-02" db="EMBL/GenBank/DDBJ databases">
        <title>Genome sequence of Paenibacillus kyungheensis KACC 18744.</title>
        <authorList>
            <person name="Kim S."/>
            <person name="Heo J."/>
            <person name="Kwon S.-W."/>
        </authorList>
    </citation>
    <scope>NUCLEOTIDE SEQUENCE [LARGE SCALE GENOMIC DNA]</scope>
    <source>
        <strain evidence="9 10">KACC 18744</strain>
    </source>
</reference>
<dbReference type="GO" id="GO:0005886">
    <property type="term" value="C:plasma membrane"/>
    <property type="evidence" value="ECO:0007669"/>
    <property type="project" value="UniProtKB-SubCell"/>
</dbReference>
<dbReference type="InterPro" id="IPR020846">
    <property type="entry name" value="MFS_dom"/>
</dbReference>
<feature type="transmembrane region" description="Helical" evidence="7">
    <location>
        <begin position="261"/>
        <end position="280"/>
    </location>
</feature>
<dbReference type="Proteomes" id="UP001220509">
    <property type="component" value="Chromosome"/>
</dbReference>
<sequence length="412" mass="45226">MNWLRSYPREIQVFLLASLISAAGGSLMWPLTTLYVYQELGRTMTDAGFVVLLQSLGGIGGQLLGGTLYHRLGVKKLIVGSLSLNALCLFALPFVSQNWHLYMITMIFVGLFNAMSLPAIQAFIGFRFADRRGQLFNIVYVANNIGVALGTALCGVLADISYHLTFVLNGVSCALFAGFFFVYLTKIGEGERTRVQEEDVHNPGRPQVHTEKRPLWLLSQVRVYLYMGIGSLFLWLGNSIWNTGVSPFIVSSGMLISYYSLLWTLNGVLIFAGQPFVNFIRRVAARTAEAQMTASALFYLFGYIVILGFHNYPAMIVAMILITFGEMLLSPAIPSYVSEKTGLYAPFYLGVAGGIGAVGRVIGPYIMGVFYDAGGLHPVAWVAVLAGILSLAFFMLHHYVQRKAVSLPQSSS</sequence>
<keyword evidence="2" id="KW-0813">Transport</keyword>
<dbReference type="InterPro" id="IPR050171">
    <property type="entry name" value="MFS_Transporters"/>
</dbReference>
<dbReference type="InterPro" id="IPR036259">
    <property type="entry name" value="MFS_trans_sf"/>
</dbReference>
<organism evidence="9 10">
    <name type="scientific">Paenibacillus kyungheensis</name>
    <dbReference type="NCBI Taxonomy" id="1452732"/>
    <lineage>
        <taxon>Bacteria</taxon>
        <taxon>Bacillati</taxon>
        <taxon>Bacillota</taxon>
        <taxon>Bacilli</taxon>
        <taxon>Bacillales</taxon>
        <taxon>Paenibacillaceae</taxon>
        <taxon>Paenibacillus</taxon>
    </lineage>
</organism>
<evidence type="ECO:0000256" key="3">
    <source>
        <dbReference type="ARBA" id="ARBA00022475"/>
    </source>
</evidence>
<proteinExistence type="predicted"/>
<keyword evidence="5 7" id="KW-1133">Transmembrane helix</keyword>
<dbReference type="PROSITE" id="PS50850">
    <property type="entry name" value="MFS"/>
    <property type="match status" value="1"/>
</dbReference>
<feature type="transmembrane region" description="Helical" evidence="7">
    <location>
        <begin position="12"/>
        <end position="37"/>
    </location>
</feature>
<keyword evidence="6 7" id="KW-0472">Membrane</keyword>
<evidence type="ECO:0000313" key="9">
    <source>
        <dbReference type="EMBL" id="WCT55451.1"/>
    </source>
</evidence>
<feature type="transmembrane region" description="Helical" evidence="7">
    <location>
        <begin position="164"/>
        <end position="184"/>
    </location>
</feature>
<feature type="transmembrane region" description="Helical" evidence="7">
    <location>
        <begin position="49"/>
        <end position="70"/>
    </location>
</feature>
<dbReference type="GO" id="GO:0022857">
    <property type="term" value="F:transmembrane transporter activity"/>
    <property type="evidence" value="ECO:0007669"/>
    <property type="project" value="InterPro"/>
</dbReference>
<dbReference type="Gene3D" id="1.20.1250.20">
    <property type="entry name" value="MFS general substrate transporter like domains"/>
    <property type="match status" value="1"/>
</dbReference>
<feature type="transmembrane region" description="Helical" evidence="7">
    <location>
        <begin position="379"/>
        <end position="400"/>
    </location>
</feature>
<feature type="transmembrane region" description="Helical" evidence="7">
    <location>
        <begin position="345"/>
        <end position="367"/>
    </location>
</feature>
<dbReference type="RefSeq" id="WP_273613821.1">
    <property type="nucleotide sequence ID" value="NZ_CP117416.1"/>
</dbReference>
<dbReference type="KEGG" id="pka:PQ456_20245"/>
<dbReference type="SUPFAM" id="SSF103473">
    <property type="entry name" value="MFS general substrate transporter"/>
    <property type="match status" value="1"/>
</dbReference>
<evidence type="ECO:0000256" key="4">
    <source>
        <dbReference type="ARBA" id="ARBA00022692"/>
    </source>
</evidence>